<reference evidence="1 2" key="1">
    <citation type="journal article" date="2019" name="Nat. Ecol. Evol.">
        <title>Megaphylogeny resolves global patterns of mushroom evolution.</title>
        <authorList>
            <person name="Varga T."/>
            <person name="Krizsan K."/>
            <person name="Foldi C."/>
            <person name="Dima B."/>
            <person name="Sanchez-Garcia M."/>
            <person name="Sanchez-Ramirez S."/>
            <person name="Szollosi G.J."/>
            <person name="Szarkandi J.G."/>
            <person name="Papp V."/>
            <person name="Albert L."/>
            <person name="Andreopoulos W."/>
            <person name="Angelini C."/>
            <person name="Antonin V."/>
            <person name="Barry K.W."/>
            <person name="Bougher N.L."/>
            <person name="Buchanan P."/>
            <person name="Buyck B."/>
            <person name="Bense V."/>
            <person name="Catcheside P."/>
            <person name="Chovatia M."/>
            <person name="Cooper J."/>
            <person name="Damon W."/>
            <person name="Desjardin D."/>
            <person name="Finy P."/>
            <person name="Geml J."/>
            <person name="Haridas S."/>
            <person name="Hughes K."/>
            <person name="Justo A."/>
            <person name="Karasinski D."/>
            <person name="Kautmanova I."/>
            <person name="Kiss B."/>
            <person name="Kocsube S."/>
            <person name="Kotiranta H."/>
            <person name="LaButti K.M."/>
            <person name="Lechner B.E."/>
            <person name="Liimatainen K."/>
            <person name="Lipzen A."/>
            <person name="Lukacs Z."/>
            <person name="Mihaltcheva S."/>
            <person name="Morgado L.N."/>
            <person name="Niskanen T."/>
            <person name="Noordeloos M.E."/>
            <person name="Ohm R.A."/>
            <person name="Ortiz-Santana B."/>
            <person name="Ovrebo C."/>
            <person name="Racz N."/>
            <person name="Riley R."/>
            <person name="Savchenko A."/>
            <person name="Shiryaev A."/>
            <person name="Soop K."/>
            <person name="Spirin V."/>
            <person name="Szebenyi C."/>
            <person name="Tomsovsky M."/>
            <person name="Tulloss R.E."/>
            <person name="Uehling J."/>
            <person name="Grigoriev I.V."/>
            <person name="Vagvolgyi C."/>
            <person name="Papp T."/>
            <person name="Martin F.M."/>
            <person name="Miettinen O."/>
            <person name="Hibbett D.S."/>
            <person name="Nagy L.G."/>
        </authorList>
    </citation>
    <scope>NUCLEOTIDE SEQUENCE [LARGE SCALE GENOMIC DNA]</scope>
    <source>
        <strain evidence="1 2">NL-1719</strain>
    </source>
</reference>
<keyword evidence="2" id="KW-1185">Reference proteome</keyword>
<accession>A0ACD2ZXJ8</accession>
<name>A0ACD2ZXJ8_9AGAR</name>
<organism evidence="1 2">
    <name type="scientific">Pluteus cervinus</name>
    <dbReference type="NCBI Taxonomy" id="181527"/>
    <lineage>
        <taxon>Eukaryota</taxon>
        <taxon>Fungi</taxon>
        <taxon>Dikarya</taxon>
        <taxon>Basidiomycota</taxon>
        <taxon>Agaricomycotina</taxon>
        <taxon>Agaricomycetes</taxon>
        <taxon>Agaricomycetidae</taxon>
        <taxon>Agaricales</taxon>
        <taxon>Pluteineae</taxon>
        <taxon>Pluteaceae</taxon>
        <taxon>Pluteus</taxon>
    </lineage>
</organism>
<gene>
    <name evidence="1" type="ORF">BDN72DRAFT_966413</name>
</gene>
<dbReference type="Proteomes" id="UP000308600">
    <property type="component" value="Unassembled WGS sequence"/>
</dbReference>
<evidence type="ECO:0000313" key="2">
    <source>
        <dbReference type="Proteomes" id="UP000308600"/>
    </source>
</evidence>
<protein>
    <submittedName>
        <fullName evidence="1">Uncharacterized protein</fullName>
    </submittedName>
</protein>
<sequence length="301" mass="32912">MRLQQPPEDQIVIKDPLTTNDKQKKKRKANPSVDGAMVVDVEAENGEHPRKKKKAQGTAENISGRPQRPAGNAVTLVSDSDSSGTHHQSTSKTKTAAAKVTKPASGGEVMPKKRGPQTDKDSGAQGAPPRKKKKKNSDSTPVVRGEDASDNEPTQAPRPAPRPKKKKEIPVIIQEDSDKDDATPAASMPPRLRQVRQESARPLSRSPTPPPAPSIDDLVLPKNFKWTPGKRLCYEEWAKTAVDRADLSVFQSYFTSMSTTNKKKYSEGAKNRSTPPTPDPIFALFSLSQQSPYPIGFCFKL</sequence>
<proteinExistence type="predicted"/>
<dbReference type="EMBL" id="ML209625">
    <property type="protein sequence ID" value="TFK58120.1"/>
    <property type="molecule type" value="Genomic_DNA"/>
</dbReference>
<evidence type="ECO:0000313" key="1">
    <source>
        <dbReference type="EMBL" id="TFK58120.1"/>
    </source>
</evidence>